<keyword evidence="5 7" id="KW-0449">Lipoprotein</keyword>
<dbReference type="SUPFAM" id="SSF53850">
    <property type="entry name" value="Periplasmic binding protein-like II"/>
    <property type="match status" value="1"/>
</dbReference>
<dbReference type="PROSITE" id="PS51257">
    <property type="entry name" value="PROKAR_LIPOPROTEIN"/>
    <property type="match status" value="1"/>
</dbReference>
<organism evidence="7 8">
    <name type="scientific">Sutcliffiella rhizosphaerae</name>
    <dbReference type="NCBI Taxonomy" id="2880967"/>
    <lineage>
        <taxon>Bacteria</taxon>
        <taxon>Bacillati</taxon>
        <taxon>Bacillota</taxon>
        <taxon>Bacilli</taxon>
        <taxon>Bacillales</taxon>
        <taxon>Bacillaceae</taxon>
        <taxon>Sutcliffiella</taxon>
    </lineage>
</organism>
<proteinExistence type="predicted"/>
<dbReference type="Gene3D" id="3.40.190.10">
    <property type="entry name" value="Periplasmic binding protein-like II"/>
    <property type="match status" value="2"/>
</dbReference>
<dbReference type="InterPro" id="IPR006059">
    <property type="entry name" value="SBP"/>
</dbReference>
<dbReference type="CDD" id="cd13580">
    <property type="entry name" value="PBP2_AlgQ_like_1"/>
    <property type="match status" value="1"/>
</dbReference>
<evidence type="ECO:0000256" key="6">
    <source>
        <dbReference type="SAM" id="SignalP"/>
    </source>
</evidence>
<dbReference type="EMBL" id="CAKJTJ010000007">
    <property type="protein sequence ID" value="CAG9620958.1"/>
    <property type="molecule type" value="Genomic_DNA"/>
</dbReference>
<feature type="chain" id="PRO_5045040755" evidence="6">
    <location>
        <begin position="23"/>
        <end position="500"/>
    </location>
</feature>
<evidence type="ECO:0000256" key="1">
    <source>
        <dbReference type="ARBA" id="ARBA00022475"/>
    </source>
</evidence>
<evidence type="ECO:0000256" key="5">
    <source>
        <dbReference type="ARBA" id="ARBA00023288"/>
    </source>
</evidence>
<dbReference type="PANTHER" id="PTHR43649">
    <property type="entry name" value="ARABINOSE-BINDING PROTEIN-RELATED"/>
    <property type="match status" value="1"/>
</dbReference>
<evidence type="ECO:0000313" key="7">
    <source>
        <dbReference type="EMBL" id="CAG9620958.1"/>
    </source>
</evidence>
<reference evidence="7 8" key="1">
    <citation type="submission" date="2021-10" db="EMBL/GenBank/DDBJ databases">
        <authorList>
            <person name="Criscuolo A."/>
        </authorList>
    </citation>
    <scope>NUCLEOTIDE SEQUENCE [LARGE SCALE GENOMIC DNA]</scope>
    <source>
        <strain evidence="8">CIP 111883</strain>
    </source>
</reference>
<evidence type="ECO:0000256" key="2">
    <source>
        <dbReference type="ARBA" id="ARBA00022729"/>
    </source>
</evidence>
<evidence type="ECO:0000256" key="3">
    <source>
        <dbReference type="ARBA" id="ARBA00023136"/>
    </source>
</evidence>
<dbReference type="Pfam" id="PF01547">
    <property type="entry name" value="SBP_bac_1"/>
    <property type="match status" value="1"/>
</dbReference>
<dbReference type="RefSeq" id="WP_230500867.1">
    <property type="nucleotide sequence ID" value="NZ_CAKJTJ010000007.1"/>
</dbReference>
<feature type="signal peptide" evidence="6">
    <location>
        <begin position="1"/>
        <end position="22"/>
    </location>
</feature>
<dbReference type="InterPro" id="IPR050490">
    <property type="entry name" value="Bact_solute-bd_prot1"/>
</dbReference>
<evidence type="ECO:0000313" key="8">
    <source>
        <dbReference type="Proteomes" id="UP000789833"/>
    </source>
</evidence>
<dbReference type="PANTHER" id="PTHR43649:SF33">
    <property type="entry name" value="POLYGALACTURONAN_RHAMNOGALACTURONAN-BINDING PROTEIN YTCQ"/>
    <property type="match status" value="1"/>
</dbReference>
<keyword evidence="3" id="KW-0472">Membrane</keyword>
<dbReference type="Proteomes" id="UP000789833">
    <property type="component" value="Unassembled WGS sequence"/>
</dbReference>
<keyword evidence="1" id="KW-1003">Cell membrane</keyword>
<name>A0ABN8ACQ3_9BACI</name>
<evidence type="ECO:0000256" key="4">
    <source>
        <dbReference type="ARBA" id="ARBA00023139"/>
    </source>
</evidence>
<gene>
    <name evidence="7" type="primary">lipO_1</name>
    <name evidence="7" type="ORF">BACCIP111883_01730</name>
</gene>
<sequence>MNVKKKSFAFLLLALMLVFVSACNNESASNTEIDPDKPFSISIMANLHTPEVPQDKIKTLLEEKTNTKLEFQWVPDNNYEERLNTAFATGSLPQAVFMKNQTTFNQFKDAIRDDQFWEIGPYLDEYENLSKLKEQVLENTKVDDKIYSLYQGRPLSRQGIIYRKDWADNLGLSAPTTTEEFFEMAKQFTENDPNKTGKKDTIGLTDRSDLVYGAFYTVASWFGTPNEWGEDEDGKLKPSFMFPEYMETLDFFKDMHENGYMNQDFPVTSKNDQQALFINGTAGIYVGSMGDVQTLYNDLAKVHPDAEVDVHNYVEGPQGDYGIWSLPGYGNVVMFPKSSVKSEEELKRILQFFDDLMTPEVSNLIFWGIEGEHYTVENGMGKPAEDTAKNDREVKPFQAIEIGEPENNGRFEGFHTFEPKAKSEELFIDNENYLIIDPTLTLDSDAFLANGERLRTIIQDASYQYILRQIDKDGFEKAVQRWLNDGGQQIIDEFNESAGN</sequence>
<keyword evidence="4" id="KW-0564">Palmitate</keyword>
<keyword evidence="2 6" id="KW-0732">Signal</keyword>
<protein>
    <submittedName>
        <fullName evidence="7">Lipoprotein LipO</fullName>
    </submittedName>
</protein>
<comment type="caution">
    <text evidence="7">The sequence shown here is derived from an EMBL/GenBank/DDBJ whole genome shotgun (WGS) entry which is preliminary data.</text>
</comment>
<accession>A0ABN8ACQ3</accession>
<keyword evidence="8" id="KW-1185">Reference proteome</keyword>